<feature type="region of interest" description="Disordered" evidence="1">
    <location>
        <begin position="1"/>
        <end position="43"/>
    </location>
</feature>
<name>A0A9D4PV40_RHISA</name>
<dbReference type="Proteomes" id="UP000821837">
    <property type="component" value="Unassembled WGS sequence"/>
</dbReference>
<evidence type="ECO:0000313" key="2">
    <source>
        <dbReference type="EMBL" id="KAH7956365.1"/>
    </source>
</evidence>
<gene>
    <name evidence="2" type="ORF">HPB52_008697</name>
</gene>
<evidence type="ECO:0008006" key="4">
    <source>
        <dbReference type="Google" id="ProtNLM"/>
    </source>
</evidence>
<accession>A0A9D4PV40</accession>
<comment type="caution">
    <text evidence="2">The sequence shown here is derived from an EMBL/GenBank/DDBJ whole genome shotgun (WGS) entry which is preliminary data.</text>
</comment>
<dbReference type="EMBL" id="JABSTV010001250">
    <property type="protein sequence ID" value="KAH7956365.1"/>
    <property type="molecule type" value="Genomic_DNA"/>
</dbReference>
<evidence type="ECO:0000256" key="1">
    <source>
        <dbReference type="SAM" id="MobiDB-lite"/>
    </source>
</evidence>
<proteinExistence type="predicted"/>
<dbReference type="AlphaFoldDB" id="A0A9D4PV40"/>
<feature type="compositionally biased region" description="Polar residues" evidence="1">
    <location>
        <begin position="210"/>
        <end position="220"/>
    </location>
</feature>
<protein>
    <recommendedName>
        <fullName evidence="4">Endonuclease/exonuclease/phosphatase domain-containing protein</fullName>
    </recommendedName>
</protein>
<reference evidence="2" key="1">
    <citation type="journal article" date="2020" name="Cell">
        <title>Large-Scale Comparative Analyses of Tick Genomes Elucidate Their Genetic Diversity and Vector Capacities.</title>
        <authorList>
            <consortium name="Tick Genome and Microbiome Consortium (TIGMIC)"/>
            <person name="Jia N."/>
            <person name="Wang J."/>
            <person name="Shi W."/>
            <person name="Du L."/>
            <person name="Sun Y."/>
            <person name="Zhan W."/>
            <person name="Jiang J.F."/>
            <person name="Wang Q."/>
            <person name="Zhang B."/>
            <person name="Ji P."/>
            <person name="Bell-Sakyi L."/>
            <person name="Cui X.M."/>
            <person name="Yuan T.T."/>
            <person name="Jiang B.G."/>
            <person name="Yang W.F."/>
            <person name="Lam T.T."/>
            <person name="Chang Q.C."/>
            <person name="Ding S.J."/>
            <person name="Wang X.J."/>
            <person name="Zhu J.G."/>
            <person name="Ruan X.D."/>
            <person name="Zhao L."/>
            <person name="Wei J.T."/>
            <person name="Ye R.Z."/>
            <person name="Que T.C."/>
            <person name="Du C.H."/>
            <person name="Zhou Y.H."/>
            <person name="Cheng J.X."/>
            <person name="Dai P.F."/>
            <person name="Guo W.B."/>
            <person name="Han X.H."/>
            <person name="Huang E.J."/>
            <person name="Li L.F."/>
            <person name="Wei W."/>
            <person name="Gao Y.C."/>
            <person name="Liu J.Z."/>
            <person name="Shao H.Z."/>
            <person name="Wang X."/>
            <person name="Wang C.C."/>
            <person name="Yang T.C."/>
            <person name="Huo Q.B."/>
            <person name="Li W."/>
            <person name="Chen H.Y."/>
            <person name="Chen S.E."/>
            <person name="Zhou L.G."/>
            <person name="Ni X.B."/>
            <person name="Tian J.H."/>
            <person name="Sheng Y."/>
            <person name="Liu T."/>
            <person name="Pan Y.S."/>
            <person name="Xia L.Y."/>
            <person name="Li J."/>
            <person name="Zhao F."/>
            <person name="Cao W.C."/>
        </authorList>
    </citation>
    <scope>NUCLEOTIDE SEQUENCE</scope>
    <source>
        <strain evidence="2">Rsan-2018</strain>
    </source>
</reference>
<reference evidence="2" key="2">
    <citation type="submission" date="2021-09" db="EMBL/GenBank/DDBJ databases">
        <authorList>
            <person name="Jia N."/>
            <person name="Wang J."/>
            <person name="Shi W."/>
            <person name="Du L."/>
            <person name="Sun Y."/>
            <person name="Zhan W."/>
            <person name="Jiang J."/>
            <person name="Wang Q."/>
            <person name="Zhang B."/>
            <person name="Ji P."/>
            <person name="Sakyi L.B."/>
            <person name="Cui X."/>
            <person name="Yuan T."/>
            <person name="Jiang B."/>
            <person name="Yang W."/>
            <person name="Lam T.T.-Y."/>
            <person name="Chang Q."/>
            <person name="Ding S."/>
            <person name="Wang X."/>
            <person name="Zhu J."/>
            <person name="Ruan X."/>
            <person name="Zhao L."/>
            <person name="Wei J."/>
            <person name="Que T."/>
            <person name="Du C."/>
            <person name="Cheng J."/>
            <person name="Dai P."/>
            <person name="Han X."/>
            <person name="Huang E."/>
            <person name="Gao Y."/>
            <person name="Liu J."/>
            <person name="Shao H."/>
            <person name="Ye R."/>
            <person name="Li L."/>
            <person name="Wei W."/>
            <person name="Wang X."/>
            <person name="Wang C."/>
            <person name="Huo Q."/>
            <person name="Li W."/>
            <person name="Guo W."/>
            <person name="Chen H."/>
            <person name="Chen S."/>
            <person name="Zhou L."/>
            <person name="Zhou L."/>
            <person name="Ni X."/>
            <person name="Tian J."/>
            <person name="Zhou Y."/>
            <person name="Sheng Y."/>
            <person name="Liu T."/>
            <person name="Pan Y."/>
            <person name="Xia L."/>
            <person name="Li J."/>
            <person name="Zhao F."/>
            <person name="Cao W."/>
        </authorList>
    </citation>
    <scope>NUCLEOTIDE SEQUENCE</scope>
    <source>
        <strain evidence="2">Rsan-2018</strain>
        <tissue evidence="2">Larvae</tissue>
    </source>
</reference>
<feature type="compositionally biased region" description="Basic and acidic residues" evidence="1">
    <location>
        <begin position="21"/>
        <end position="43"/>
    </location>
</feature>
<sequence>MGPTTTGRPRVSSEGGVSRQLYDKAHREERRSAAQQRRESDPGLRLKSALPFDHAGDAIREYLGEHSSTTVHCHLIIYGAAPTFPNCWWETGVSLSGPCQGVRVNCRVVITINAAEIPQRIKSELEWRKALIILVLPRFVFYHSAVAYVSPTRRSSRPVPFEARWVSTLGLPATHFRSLYRCCIQFHGINGNLIDRQDDCTPDARPASGFRSQARITSQGPGDPPHRPSPCSTSGKQLGGMMILSISLPPLFSQSSPLCGNRMLFFSGKSQLSLSRSQLLNCNSRNRGLNPPPLIPALLVLTRFPERGAGCSSSSGVPNYSSNRPNAAIGDRQKRAHLLFRQYRGSLPAVIALQEAGPNPIFPGYCSYIGGTTTNLLAHKSYTAVQKSGAPSIHIFNCYCLPHLQTRHFRGTFLSGTPSGAWQPLVVVGDFNALRRH</sequence>
<evidence type="ECO:0000313" key="3">
    <source>
        <dbReference type="Proteomes" id="UP000821837"/>
    </source>
</evidence>
<keyword evidence="3" id="KW-1185">Reference proteome</keyword>
<feature type="region of interest" description="Disordered" evidence="1">
    <location>
        <begin position="204"/>
        <end position="235"/>
    </location>
</feature>
<organism evidence="2 3">
    <name type="scientific">Rhipicephalus sanguineus</name>
    <name type="common">Brown dog tick</name>
    <name type="synonym">Ixodes sanguineus</name>
    <dbReference type="NCBI Taxonomy" id="34632"/>
    <lineage>
        <taxon>Eukaryota</taxon>
        <taxon>Metazoa</taxon>
        <taxon>Ecdysozoa</taxon>
        <taxon>Arthropoda</taxon>
        <taxon>Chelicerata</taxon>
        <taxon>Arachnida</taxon>
        <taxon>Acari</taxon>
        <taxon>Parasitiformes</taxon>
        <taxon>Ixodida</taxon>
        <taxon>Ixodoidea</taxon>
        <taxon>Ixodidae</taxon>
        <taxon>Rhipicephalinae</taxon>
        <taxon>Rhipicephalus</taxon>
        <taxon>Rhipicephalus</taxon>
    </lineage>
</organism>